<evidence type="ECO:0000256" key="3">
    <source>
        <dbReference type="ARBA" id="ARBA00022692"/>
    </source>
</evidence>
<evidence type="ECO:0000313" key="7">
    <source>
        <dbReference type="EMBL" id="TDQ37174.1"/>
    </source>
</evidence>
<evidence type="ECO:0000256" key="4">
    <source>
        <dbReference type="ARBA" id="ARBA00022989"/>
    </source>
</evidence>
<feature type="transmembrane region" description="Helical" evidence="6">
    <location>
        <begin position="49"/>
        <end position="71"/>
    </location>
</feature>
<gene>
    <name evidence="6" type="primary">mntH</name>
    <name evidence="7" type="ORF">EV213_11453</name>
</gene>
<dbReference type="NCBIfam" id="NF037982">
    <property type="entry name" value="Nramp_1"/>
    <property type="match status" value="1"/>
</dbReference>
<feature type="transmembrane region" description="Helical" evidence="6">
    <location>
        <begin position="390"/>
        <end position="411"/>
    </location>
</feature>
<sequence>MTSIGHSTSRKWHLAKLKNWLPLLGPAFVAGVAYIDPGNFATNLSAGSSYGYMLLWVIVVSNAMAFLIQGLSAKLGIATDKNLPQLTRDTWPSAVAFGLWIIGELVIMATDLAEFIGAAVGLHLLFSLPMAPAALLAAALSFLLLGLQRKGVRALEFGIIALLFVVVLAFVIQVFWAQPNVGDMLQSFWPPKFEGTSSVLLAAGILGATVMPHAIYLHSGLMQSRAAGRSVREKKRLFTIELGDIGFAMVIAGAVNGGILVVAAALFYSQGLVVGDLDVAYQQLGTTLGTGAALLFGIGLFASGIASSSVGTLAGDMMMQGFIRKHLSLYVRRAITIVPPLIVILLGVNPTYALVISQVILSFGIPFALIPLLLFTSNRTIMGPFVNRRWVTLLGWTIASVVIALNVFLLWQTFVG</sequence>
<keyword evidence="6" id="KW-1003">Cell membrane</keyword>
<evidence type="ECO:0000256" key="5">
    <source>
        <dbReference type="ARBA" id="ARBA00023136"/>
    </source>
</evidence>
<keyword evidence="6" id="KW-0406">Ion transport</keyword>
<evidence type="ECO:0000256" key="1">
    <source>
        <dbReference type="ARBA" id="ARBA00004141"/>
    </source>
</evidence>
<evidence type="ECO:0000256" key="6">
    <source>
        <dbReference type="HAMAP-Rule" id="MF_00221"/>
    </source>
</evidence>
<comment type="caution">
    <text evidence="7">The sequence shown here is derived from an EMBL/GenBank/DDBJ whole genome shotgun (WGS) entry which is preliminary data.</text>
</comment>
<feature type="transmembrane region" description="Helical" evidence="6">
    <location>
        <begin position="238"/>
        <end position="268"/>
    </location>
</feature>
<feature type="transmembrane region" description="Helical" evidence="6">
    <location>
        <begin position="20"/>
        <end position="37"/>
    </location>
</feature>
<name>A0A4R6U245_9BACI</name>
<feature type="transmembrane region" description="Helical" evidence="6">
    <location>
        <begin position="91"/>
        <end position="109"/>
    </location>
</feature>
<feature type="transmembrane region" description="Helical" evidence="6">
    <location>
        <begin position="334"/>
        <end position="353"/>
    </location>
</feature>
<comment type="similarity">
    <text evidence="6">Belongs to the NRAMP family.</text>
</comment>
<dbReference type="PANTHER" id="PTHR11706">
    <property type="entry name" value="SOLUTE CARRIER PROTEIN FAMILY 11 MEMBER"/>
    <property type="match status" value="1"/>
</dbReference>
<dbReference type="HAMAP" id="MF_00221">
    <property type="entry name" value="NRAMP"/>
    <property type="match status" value="1"/>
</dbReference>
<dbReference type="GO" id="GO:0015293">
    <property type="term" value="F:symporter activity"/>
    <property type="evidence" value="ECO:0007669"/>
    <property type="project" value="UniProtKB-UniRule"/>
</dbReference>
<feature type="transmembrane region" description="Helical" evidence="6">
    <location>
        <begin position="288"/>
        <end position="313"/>
    </location>
</feature>
<dbReference type="PANTHER" id="PTHR11706:SF33">
    <property type="entry name" value="NATURAL RESISTANCE-ASSOCIATED MACROPHAGE PROTEIN 2"/>
    <property type="match status" value="1"/>
</dbReference>
<reference evidence="7 8" key="1">
    <citation type="submission" date="2019-03" db="EMBL/GenBank/DDBJ databases">
        <title>Genomic Encyclopedia of Type Strains, Phase IV (KMG-IV): sequencing the most valuable type-strain genomes for metagenomic binning, comparative biology and taxonomic classification.</title>
        <authorList>
            <person name="Goeker M."/>
        </authorList>
    </citation>
    <scope>NUCLEOTIDE SEQUENCE [LARGE SCALE GENOMIC DNA]</scope>
    <source>
        <strain evidence="7 8">DSM 28697</strain>
    </source>
</reference>
<dbReference type="PRINTS" id="PR00447">
    <property type="entry name" value="NATRESASSCMP"/>
</dbReference>
<dbReference type="GO" id="GO:0015086">
    <property type="term" value="F:cadmium ion transmembrane transporter activity"/>
    <property type="evidence" value="ECO:0007669"/>
    <property type="project" value="TreeGrafter"/>
</dbReference>
<keyword evidence="8" id="KW-1185">Reference proteome</keyword>
<evidence type="ECO:0000256" key="2">
    <source>
        <dbReference type="ARBA" id="ARBA00022448"/>
    </source>
</evidence>
<dbReference type="GO" id="GO:0034755">
    <property type="term" value="P:iron ion transmembrane transport"/>
    <property type="evidence" value="ECO:0007669"/>
    <property type="project" value="TreeGrafter"/>
</dbReference>
<dbReference type="EMBL" id="SNYJ01000014">
    <property type="protein sequence ID" value="TDQ37174.1"/>
    <property type="molecule type" value="Genomic_DNA"/>
</dbReference>
<feature type="transmembrane region" description="Helical" evidence="6">
    <location>
        <begin position="115"/>
        <end position="145"/>
    </location>
</feature>
<keyword evidence="3 6" id="KW-0812">Transmembrane</keyword>
<keyword evidence="5 6" id="KW-0472">Membrane</keyword>
<accession>A0A4R6U245</accession>
<dbReference type="RefSeq" id="WP_279512770.1">
    <property type="nucleotide sequence ID" value="NZ_SNYJ01000014.1"/>
</dbReference>
<keyword evidence="4 6" id="KW-1133">Transmembrane helix</keyword>
<dbReference type="InterPro" id="IPR001046">
    <property type="entry name" value="NRAMP_fam"/>
</dbReference>
<feature type="transmembrane region" description="Helical" evidence="6">
    <location>
        <begin position="359"/>
        <end position="378"/>
    </location>
</feature>
<keyword evidence="2 6" id="KW-0813">Transport</keyword>
<dbReference type="GO" id="GO:0005384">
    <property type="term" value="F:manganese ion transmembrane transporter activity"/>
    <property type="evidence" value="ECO:0007669"/>
    <property type="project" value="TreeGrafter"/>
</dbReference>
<dbReference type="AlphaFoldDB" id="A0A4R6U245"/>
<dbReference type="GO" id="GO:0046872">
    <property type="term" value="F:metal ion binding"/>
    <property type="evidence" value="ECO:0007669"/>
    <property type="project" value="UniProtKB-UniRule"/>
</dbReference>
<organism evidence="7 8">
    <name type="scientific">Aureibacillus halotolerans</name>
    <dbReference type="NCBI Taxonomy" id="1508390"/>
    <lineage>
        <taxon>Bacteria</taxon>
        <taxon>Bacillati</taxon>
        <taxon>Bacillota</taxon>
        <taxon>Bacilli</taxon>
        <taxon>Bacillales</taxon>
        <taxon>Bacillaceae</taxon>
        <taxon>Aureibacillus</taxon>
    </lineage>
</organism>
<feature type="transmembrane region" description="Helical" evidence="6">
    <location>
        <begin position="157"/>
        <end position="177"/>
    </location>
</feature>
<proteinExistence type="inferred from homology"/>
<dbReference type="NCBIfam" id="NF001923">
    <property type="entry name" value="PRK00701.1"/>
    <property type="match status" value="1"/>
</dbReference>
<dbReference type="NCBIfam" id="TIGR01197">
    <property type="entry name" value="nramp"/>
    <property type="match status" value="1"/>
</dbReference>
<comment type="subcellular location">
    <subcellularLocation>
        <location evidence="6">Cell membrane</location>
        <topology evidence="6">Multi-pass membrane protein</topology>
    </subcellularLocation>
    <subcellularLocation>
        <location evidence="1">Membrane</location>
        <topology evidence="1">Multi-pass membrane protein</topology>
    </subcellularLocation>
</comment>
<comment type="function">
    <text evidence="6">H(+)-stimulated, divalent metal cation uptake system.</text>
</comment>
<dbReference type="Proteomes" id="UP000295632">
    <property type="component" value="Unassembled WGS sequence"/>
</dbReference>
<evidence type="ECO:0000313" key="8">
    <source>
        <dbReference type="Proteomes" id="UP000295632"/>
    </source>
</evidence>
<protein>
    <recommendedName>
        <fullName evidence="6">Divalent metal cation transporter MntH</fullName>
    </recommendedName>
</protein>
<feature type="transmembrane region" description="Helical" evidence="6">
    <location>
        <begin position="197"/>
        <end position="217"/>
    </location>
</feature>
<keyword evidence="6" id="KW-0769">Symport</keyword>
<dbReference type="Pfam" id="PF01566">
    <property type="entry name" value="Nramp"/>
    <property type="match status" value="1"/>
</dbReference>
<dbReference type="GO" id="GO:0005886">
    <property type="term" value="C:plasma membrane"/>
    <property type="evidence" value="ECO:0007669"/>
    <property type="project" value="UniProtKB-SubCell"/>
</dbReference>